<reference evidence="1 2" key="1">
    <citation type="submission" date="2017-01" db="EMBL/GenBank/DDBJ databases">
        <authorList>
            <consortium name="Urmite Genomes"/>
        </authorList>
    </citation>
    <scope>NUCLEOTIDE SEQUENCE [LARGE SCALE GENOMIC DNA]</scope>
    <source>
        <strain evidence="1 2">AB215</strain>
    </source>
</reference>
<organism evidence="1 2">
    <name type="scientific">Mycobacterium numidiamassiliense</name>
    <dbReference type="NCBI Taxonomy" id="1841861"/>
    <lineage>
        <taxon>Bacteria</taxon>
        <taxon>Bacillati</taxon>
        <taxon>Actinomycetota</taxon>
        <taxon>Actinomycetes</taxon>
        <taxon>Mycobacteriales</taxon>
        <taxon>Mycobacteriaceae</taxon>
        <taxon>Mycobacterium</taxon>
    </lineage>
</organism>
<protein>
    <submittedName>
        <fullName evidence="1">Mycobacterium numidiamassiliense ORFan</fullName>
    </submittedName>
</protein>
<evidence type="ECO:0000313" key="1">
    <source>
        <dbReference type="EMBL" id="SPM43076.1"/>
    </source>
</evidence>
<dbReference type="Proteomes" id="UP000240424">
    <property type="component" value="Unassembled WGS sequence"/>
</dbReference>
<dbReference type="AlphaFoldDB" id="A0A2U3PH34"/>
<gene>
    <name evidence="1" type="ORF">MNAB215_5298</name>
</gene>
<sequence>MTILNSSIRDRAAATLMRLANTREAPATSCKRQAALAATGWILSSHSLYVAVRSWLRATSRDPDGLDQAWVRVARMANDSVPDLASRL</sequence>
<evidence type="ECO:0000313" key="2">
    <source>
        <dbReference type="Proteomes" id="UP000240424"/>
    </source>
</evidence>
<keyword evidence="2" id="KW-1185">Reference proteome</keyword>
<accession>A0A2U3PH34</accession>
<dbReference type="STRING" id="1841861.GCA_900157365_03618"/>
<name>A0A2U3PH34_9MYCO</name>
<proteinExistence type="predicted"/>
<dbReference type="EMBL" id="FUEZ01000004">
    <property type="protein sequence ID" value="SPM43076.1"/>
    <property type="molecule type" value="Genomic_DNA"/>
</dbReference>